<organism evidence="1 2">
    <name type="scientific">Romeriopsis navalis LEGE 11480</name>
    <dbReference type="NCBI Taxonomy" id="2777977"/>
    <lineage>
        <taxon>Bacteria</taxon>
        <taxon>Bacillati</taxon>
        <taxon>Cyanobacteriota</taxon>
        <taxon>Cyanophyceae</taxon>
        <taxon>Leptolyngbyales</taxon>
        <taxon>Leptolyngbyaceae</taxon>
        <taxon>Romeriopsis</taxon>
        <taxon>Romeriopsis navalis</taxon>
    </lineage>
</organism>
<dbReference type="AlphaFoldDB" id="A0A928VR91"/>
<proteinExistence type="predicted"/>
<name>A0A928VR91_9CYAN</name>
<reference evidence="1" key="1">
    <citation type="submission" date="2020-10" db="EMBL/GenBank/DDBJ databases">
        <authorList>
            <person name="Castelo-Branco R."/>
            <person name="Eusebio N."/>
            <person name="Adriana R."/>
            <person name="Vieira A."/>
            <person name="Brugerolle De Fraissinette N."/>
            <person name="Rezende De Castro R."/>
            <person name="Schneider M.P."/>
            <person name="Vasconcelos V."/>
            <person name="Leao P.N."/>
        </authorList>
    </citation>
    <scope>NUCLEOTIDE SEQUENCE</scope>
    <source>
        <strain evidence="1">LEGE 11480</strain>
    </source>
</reference>
<dbReference type="RefSeq" id="WP_264327858.1">
    <property type="nucleotide sequence ID" value="NZ_JADEXQ010000145.1"/>
</dbReference>
<evidence type="ECO:0000313" key="2">
    <source>
        <dbReference type="Proteomes" id="UP000625316"/>
    </source>
</evidence>
<sequence length="48" mass="5376">MRSSWFSVSYATVWGRAIVGDLRESFSPGGGLRDRRFTLHLNNFADAA</sequence>
<evidence type="ECO:0000313" key="1">
    <source>
        <dbReference type="EMBL" id="MBE9033045.1"/>
    </source>
</evidence>
<accession>A0A928VR91</accession>
<comment type="caution">
    <text evidence="1">The sequence shown here is derived from an EMBL/GenBank/DDBJ whole genome shotgun (WGS) entry which is preliminary data.</text>
</comment>
<dbReference type="EMBL" id="JADEXQ010000145">
    <property type="protein sequence ID" value="MBE9033045.1"/>
    <property type="molecule type" value="Genomic_DNA"/>
</dbReference>
<protein>
    <submittedName>
        <fullName evidence="1">Uncharacterized protein</fullName>
    </submittedName>
</protein>
<keyword evidence="2" id="KW-1185">Reference proteome</keyword>
<dbReference type="Proteomes" id="UP000625316">
    <property type="component" value="Unassembled WGS sequence"/>
</dbReference>
<gene>
    <name evidence="1" type="ORF">IQ266_25235</name>
</gene>